<keyword evidence="4 11" id="KW-0812">Transmembrane</keyword>
<evidence type="ECO:0000256" key="10">
    <source>
        <dbReference type="SAM" id="MobiDB-lite"/>
    </source>
</evidence>
<dbReference type="Pfam" id="PF08022">
    <property type="entry name" value="FAD_binding_8"/>
    <property type="match status" value="1"/>
</dbReference>
<evidence type="ECO:0000313" key="14">
    <source>
        <dbReference type="Proteomes" id="UP000192596"/>
    </source>
</evidence>
<keyword evidence="6 11" id="KW-1133">Transmembrane helix</keyword>
<evidence type="ECO:0000256" key="6">
    <source>
        <dbReference type="ARBA" id="ARBA00022989"/>
    </source>
</evidence>
<dbReference type="InterPro" id="IPR051410">
    <property type="entry name" value="Ferric/Cupric_Reductase"/>
</dbReference>
<accession>A0A1V8SCU0</accession>
<dbReference type="GO" id="GO:0006879">
    <property type="term" value="P:intracellular iron ion homeostasis"/>
    <property type="evidence" value="ECO:0007669"/>
    <property type="project" value="TreeGrafter"/>
</dbReference>
<dbReference type="PROSITE" id="PS51384">
    <property type="entry name" value="FAD_FR"/>
    <property type="match status" value="1"/>
</dbReference>
<evidence type="ECO:0000256" key="5">
    <source>
        <dbReference type="ARBA" id="ARBA00022982"/>
    </source>
</evidence>
<evidence type="ECO:0000256" key="7">
    <source>
        <dbReference type="ARBA" id="ARBA00023002"/>
    </source>
</evidence>
<feature type="transmembrane region" description="Helical" evidence="11">
    <location>
        <begin position="52"/>
        <end position="73"/>
    </location>
</feature>
<dbReference type="InterPro" id="IPR017927">
    <property type="entry name" value="FAD-bd_FR_type"/>
</dbReference>
<keyword evidence="14" id="KW-1185">Reference proteome</keyword>
<keyword evidence="7" id="KW-0560">Oxidoreductase</keyword>
<comment type="subcellular location">
    <subcellularLocation>
        <location evidence="1">Membrane</location>
        <topology evidence="1">Multi-pass membrane protein</topology>
    </subcellularLocation>
</comment>
<dbReference type="Gene3D" id="3.40.50.80">
    <property type="entry name" value="Nucleotide-binding domain of ferredoxin-NADP reductase (FNR) module"/>
    <property type="match status" value="1"/>
</dbReference>
<feature type="transmembrane region" description="Helical" evidence="11">
    <location>
        <begin position="196"/>
        <end position="218"/>
    </location>
</feature>
<dbReference type="InParanoid" id="A0A1V8SCU0"/>
<evidence type="ECO:0000256" key="1">
    <source>
        <dbReference type="ARBA" id="ARBA00004141"/>
    </source>
</evidence>
<organism evidence="13 14">
    <name type="scientific">Cryoendolithus antarcticus</name>
    <dbReference type="NCBI Taxonomy" id="1507870"/>
    <lineage>
        <taxon>Eukaryota</taxon>
        <taxon>Fungi</taxon>
        <taxon>Dikarya</taxon>
        <taxon>Ascomycota</taxon>
        <taxon>Pezizomycotina</taxon>
        <taxon>Dothideomycetes</taxon>
        <taxon>Dothideomycetidae</taxon>
        <taxon>Cladosporiales</taxon>
        <taxon>Cladosporiaceae</taxon>
        <taxon>Cryoendolithus</taxon>
    </lineage>
</organism>
<evidence type="ECO:0000256" key="4">
    <source>
        <dbReference type="ARBA" id="ARBA00022692"/>
    </source>
</evidence>
<dbReference type="GO" id="GO:0000293">
    <property type="term" value="F:ferric-chelate reductase activity"/>
    <property type="evidence" value="ECO:0007669"/>
    <property type="project" value="UniProtKB-ARBA"/>
</dbReference>
<dbReference type="InterPro" id="IPR039261">
    <property type="entry name" value="FNR_nucleotide-bd"/>
</dbReference>
<evidence type="ECO:0000256" key="8">
    <source>
        <dbReference type="ARBA" id="ARBA00023065"/>
    </source>
</evidence>
<feature type="region of interest" description="Disordered" evidence="10">
    <location>
        <begin position="501"/>
        <end position="560"/>
    </location>
</feature>
<dbReference type="Proteomes" id="UP000192596">
    <property type="component" value="Unassembled WGS sequence"/>
</dbReference>
<dbReference type="InterPro" id="IPR013112">
    <property type="entry name" value="FAD-bd_8"/>
</dbReference>
<dbReference type="SFLD" id="SFLDS00052">
    <property type="entry name" value="Ferric_Reductase_Domain"/>
    <property type="match status" value="1"/>
</dbReference>
<feature type="domain" description="FAD-binding FR-type" evidence="12">
    <location>
        <begin position="307"/>
        <end position="416"/>
    </location>
</feature>
<keyword evidence="8" id="KW-0406">Ion transport</keyword>
<dbReference type="SFLD" id="SFLDG01168">
    <property type="entry name" value="Ferric_reductase_subgroup_(FRE"/>
    <property type="match status" value="1"/>
</dbReference>
<dbReference type="InterPro" id="IPR013130">
    <property type="entry name" value="Fe3_Rdtase_TM_dom"/>
</dbReference>
<dbReference type="AlphaFoldDB" id="A0A1V8SCU0"/>
<feature type="transmembrane region" description="Helical" evidence="11">
    <location>
        <begin position="116"/>
        <end position="139"/>
    </location>
</feature>
<dbReference type="GO" id="GO:0015677">
    <property type="term" value="P:copper ion import"/>
    <property type="evidence" value="ECO:0007669"/>
    <property type="project" value="TreeGrafter"/>
</dbReference>
<evidence type="ECO:0000256" key="9">
    <source>
        <dbReference type="ARBA" id="ARBA00023136"/>
    </source>
</evidence>
<comment type="similarity">
    <text evidence="2">Belongs to the ferric reductase (FRE) family.</text>
</comment>
<dbReference type="Pfam" id="PF01794">
    <property type="entry name" value="Ferric_reduct"/>
    <property type="match status" value="1"/>
</dbReference>
<reference evidence="14" key="1">
    <citation type="submission" date="2017-03" db="EMBL/GenBank/DDBJ databases">
        <title>Genomes of endolithic fungi from Antarctica.</title>
        <authorList>
            <person name="Coleine C."/>
            <person name="Masonjones S."/>
            <person name="Stajich J.E."/>
        </authorList>
    </citation>
    <scope>NUCLEOTIDE SEQUENCE [LARGE SCALE GENOMIC DNA]</scope>
    <source>
        <strain evidence="14">CCFEE 5527</strain>
    </source>
</reference>
<dbReference type="CDD" id="cd06186">
    <property type="entry name" value="NOX_Duox_like_FAD_NADP"/>
    <property type="match status" value="1"/>
</dbReference>
<sequence>MDGMEMTGTPWLPAGPPMLHAYREYECSQNTTAECDYYQQYWHFWYESDHRFALPTVALFTTTIILFALAHFFQRLAPRSVQDTSIVRRKTALYRFLSYRSFRLPALNWNSAPLGVLLLGLVGTTFFLCMTLIPQPYYWPESATLNYWGGSPPIATRSGWLSLGCMPFVFLTAGKSNFITALTGVSHEKLQVYHRWISYVFFVTALVHTFPFIVYNITTGQMVMQWMTNFDYWTGVVALIAQAYLTFASMGPLRNISYEWFKFSHFVAALVFMVFLFVHCASTLSSWDYFIVTGVFFAFSWLHRQLRIYFEHGLHREATISLAANGFVRVVIPTKAIWQVGQHFFVRFLSADIHALSIHPFTACSLPSATGPDSELVLYIRPRRGFTARLARQAASASGSKVRLLLDGPYGGVHMQKVQQCQRQIIIAGGSGSGWILPFILASLYTSGSTDKKFESRDNTLRIIVATRDIVARQWFDQTVRELLSSMGLNKLPPNIEIEEFFTGSDPMTAPTRVSDEDPYASEDPEKALGTTHASSQHGSDSDAESTNGKSSKQHSGRPDLPALLREEFTSASAPERIGVFVCGPLSMQNAVSNTVAEAQMSILKGRRKDIYLHMEHFSWA</sequence>
<evidence type="ECO:0000256" key="2">
    <source>
        <dbReference type="ARBA" id="ARBA00006278"/>
    </source>
</evidence>
<dbReference type="GO" id="GO:0005886">
    <property type="term" value="C:plasma membrane"/>
    <property type="evidence" value="ECO:0007669"/>
    <property type="project" value="TreeGrafter"/>
</dbReference>
<feature type="transmembrane region" description="Helical" evidence="11">
    <location>
        <begin position="230"/>
        <end position="248"/>
    </location>
</feature>
<feature type="transmembrane region" description="Helical" evidence="11">
    <location>
        <begin position="159"/>
        <end position="184"/>
    </location>
</feature>
<dbReference type="Pfam" id="PF08030">
    <property type="entry name" value="NAD_binding_6"/>
    <property type="match status" value="1"/>
</dbReference>
<protein>
    <recommendedName>
        <fullName evidence="12">FAD-binding FR-type domain-containing protein</fullName>
    </recommendedName>
</protein>
<dbReference type="OrthoDB" id="17725at2759"/>
<keyword evidence="3" id="KW-0813">Transport</keyword>
<feature type="transmembrane region" description="Helical" evidence="11">
    <location>
        <begin position="260"/>
        <end position="278"/>
    </location>
</feature>
<evidence type="ECO:0000256" key="3">
    <source>
        <dbReference type="ARBA" id="ARBA00022448"/>
    </source>
</evidence>
<keyword evidence="5" id="KW-0249">Electron transport</keyword>
<feature type="transmembrane region" description="Helical" evidence="11">
    <location>
        <begin position="284"/>
        <end position="302"/>
    </location>
</feature>
<dbReference type="STRING" id="1507870.A0A1V8SCU0"/>
<dbReference type="PANTHER" id="PTHR32361">
    <property type="entry name" value="FERRIC/CUPRIC REDUCTASE TRANSMEMBRANE COMPONENT"/>
    <property type="match status" value="1"/>
</dbReference>
<dbReference type="EMBL" id="NAJO01000060">
    <property type="protein sequence ID" value="OQN96857.1"/>
    <property type="molecule type" value="Genomic_DNA"/>
</dbReference>
<dbReference type="GO" id="GO:0006826">
    <property type="term" value="P:iron ion transport"/>
    <property type="evidence" value="ECO:0007669"/>
    <property type="project" value="TreeGrafter"/>
</dbReference>
<name>A0A1V8SCU0_9PEZI</name>
<keyword evidence="9 11" id="KW-0472">Membrane</keyword>
<proteinExistence type="inferred from homology"/>
<comment type="caution">
    <text evidence="13">The sequence shown here is derived from an EMBL/GenBank/DDBJ whole genome shotgun (WGS) entry which is preliminary data.</text>
</comment>
<evidence type="ECO:0000313" key="13">
    <source>
        <dbReference type="EMBL" id="OQN96857.1"/>
    </source>
</evidence>
<dbReference type="PANTHER" id="PTHR32361:SF23">
    <property type="entry name" value="FERRIC-CHELATE REDUCTASE"/>
    <property type="match status" value="1"/>
</dbReference>
<evidence type="ECO:0000256" key="11">
    <source>
        <dbReference type="SAM" id="Phobius"/>
    </source>
</evidence>
<feature type="transmembrane region" description="Helical" evidence="11">
    <location>
        <begin position="425"/>
        <end position="445"/>
    </location>
</feature>
<feature type="compositionally biased region" description="Polar residues" evidence="10">
    <location>
        <begin position="532"/>
        <end position="551"/>
    </location>
</feature>
<gene>
    <name evidence="13" type="ORF">B0A48_17411</name>
</gene>
<dbReference type="InterPro" id="IPR013121">
    <property type="entry name" value="Fe_red_NAD-bd_6"/>
</dbReference>
<evidence type="ECO:0000259" key="12">
    <source>
        <dbReference type="PROSITE" id="PS51384"/>
    </source>
</evidence>